<proteinExistence type="predicted"/>
<feature type="region of interest" description="Disordered" evidence="1">
    <location>
        <begin position="19"/>
        <end position="63"/>
    </location>
</feature>
<dbReference type="Proteomes" id="UP000694941">
    <property type="component" value="Unplaced"/>
</dbReference>
<reference evidence="3" key="1">
    <citation type="submission" date="2025-08" db="UniProtKB">
        <authorList>
            <consortium name="RefSeq"/>
        </authorList>
    </citation>
    <scope>IDENTIFICATION</scope>
    <source>
        <tissue evidence="3">Muscle</tissue>
    </source>
</reference>
<sequence>MVPHPAWCSPFTAKSSHHPSATGASLGVTHPVPSTSGLPSHSSPYLFSFPPTPPKDATPDNVTSAGSANLDFCGGVTGIGTADEKGSVAGMISTLGSALSSCPREGSTGFSTSFSPVHQTAHSMPTYPAYVPGPHLTGPPPPADISNASYGFHVPSQFFSPKTSQSSKVPTVPTSGSKPRTKGRCSKGKKLSPAGVSPHLVVY</sequence>
<evidence type="ECO:0000313" key="3">
    <source>
        <dbReference type="RefSeq" id="XP_013793086.2"/>
    </source>
</evidence>
<name>A0ABM1C2K1_LIMPO</name>
<organism evidence="2 3">
    <name type="scientific">Limulus polyphemus</name>
    <name type="common">Atlantic horseshoe crab</name>
    <dbReference type="NCBI Taxonomy" id="6850"/>
    <lineage>
        <taxon>Eukaryota</taxon>
        <taxon>Metazoa</taxon>
        <taxon>Ecdysozoa</taxon>
        <taxon>Arthropoda</taxon>
        <taxon>Chelicerata</taxon>
        <taxon>Merostomata</taxon>
        <taxon>Xiphosura</taxon>
        <taxon>Limulidae</taxon>
        <taxon>Limulus</taxon>
    </lineage>
</organism>
<feature type="compositionally biased region" description="Basic residues" evidence="1">
    <location>
        <begin position="179"/>
        <end position="190"/>
    </location>
</feature>
<dbReference type="RefSeq" id="XP_013793086.2">
    <property type="nucleotide sequence ID" value="XM_013937632.2"/>
</dbReference>
<protein>
    <submittedName>
        <fullName evidence="3">GATA-binding factor 2-like</fullName>
    </submittedName>
</protein>
<dbReference type="GeneID" id="106477025"/>
<feature type="compositionally biased region" description="Polar residues" evidence="1">
    <location>
        <begin position="159"/>
        <end position="178"/>
    </location>
</feature>
<gene>
    <name evidence="3" type="primary">LOC106477025</name>
</gene>
<feature type="compositionally biased region" description="Polar residues" evidence="1">
    <location>
        <begin position="32"/>
        <end position="45"/>
    </location>
</feature>
<evidence type="ECO:0000313" key="2">
    <source>
        <dbReference type="Proteomes" id="UP000694941"/>
    </source>
</evidence>
<feature type="region of interest" description="Disordered" evidence="1">
    <location>
        <begin position="159"/>
        <end position="203"/>
    </location>
</feature>
<accession>A0ABM1C2K1</accession>
<evidence type="ECO:0000256" key="1">
    <source>
        <dbReference type="SAM" id="MobiDB-lite"/>
    </source>
</evidence>
<keyword evidence="2" id="KW-1185">Reference proteome</keyword>